<dbReference type="OrthoDB" id="5529249at2759"/>
<evidence type="ECO:0000256" key="1">
    <source>
        <dbReference type="ARBA" id="ARBA00024411"/>
    </source>
</evidence>
<evidence type="ECO:0000259" key="2">
    <source>
        <dbReference type="Pfam" id="PF03104"/>
    </source>
</evidence>
<proteinExistence type="predicted"/>
<dbReference type="PANTHER" id="PTHR10322:SF23">
    <property type="entry name" value="DNA POLYMERASE DELTA CATALYTIC SUBUNIT"/>
    <property type="match status" value="1"/>
</dbReference>
<protein>
    <recommendedName>
        <fullName evidence="1">DNA polymerase delta catalytic subunit</fullName>
    </recommendedName>
</protein>
<sequence>MGFDMKYILQKYYSQLKNVPQAGRVSKLKDEIIYKSWNSSAYGVREYAIFNFVGRCCFDVYSYISMEVTMQKYSLDFVSQEILGRNKIDMPYKDMFRKYKEVKQEDGRFYNLQKSVLYLLEKD</sequence>
<dbReference type="GO" id="GO:0003887">
    <property type="term" value="F:DNA-directed DNA polymerase activity"/>
    <property type="evidence" value="ECO:0007669"/>
    <property type="project" value="TreeGrafter"/>
</dbReference>
<name>A0A9W8G4I7_9FUNG</name>
<dbReference type="Gene3D" id="3.30.420.10">
    <property type="entry name" value="Ribonuclease H-like superfamily/Ribonuclease H"/>
    <property type="match status" value="1"/>
</dbReference>
<dbReference type="InterPro" id="IPR006133">
    <property type="entry name" value="DNA-dir_DNA_pol_B_exonuc"/>
</dbReference>
<dbReference type="GO" id="GO:0008296">
    <property type="term" value="F:3'-5'-DNA exonuclease activity"/>
    <property type="evidence" value="ECO:0007669"/>
    <property type="project" value="TreeGrafter"/>
</dbReference>
<dbReference type="InterPro" id="IPR050240">
    <property type="entry name" value="DNA_pol_type-B"/>
</dbReference>
<reference evidence="3" key="1">
    <citation type="submission" date="2022-07" db="EMBL/GenBank/DDBJ databases">
        <title>Phylogenomic reconstructions and comparative analyses of Kickxellomycotina fungi.</title>
        <authorList>
            <person name="Reynolds N.K."/>
            <person name="Stajich J.E."/>
            <person name="Barry K."/>
            <person name="Grigoriev I.V."/>
            <person name="Crous P."/>
            <person name="Smith M.E."/>
        </authorList>
    </citation>
    <scope>NUCLEOTIDE SEQUENCE</scope>
    <source>
        <strain evidence="3">NRRL 3115</strain>
    </source>
</reference>
<dbReference type="Proteomes" id="UP001151518">
    <property type="component" value="Unassembled WGS sequence"/>
</dbReference>
<dbReference type="SUPFAM" id="SSF53098">
    <property type="entry name" value="Ribonuclease H-like"/>
    <property type="match status" value="1"/>
</dbReference>
<dbReference type="Pfam" id="PF03104">
    <property type="entry name" value="DNA_pol_B_exo1"/>
    <property type="match status" value="1"/>
</dbReference>
<dbReference type="PANTHER" id="PTHR10322">
    <property type="entry name" value="DNA POLYMERASE CATALYTIC SUBUNIT"/>
    <property type="match status" value="1"/>
</dbReference>
<evidence type="ECO:0000313" key="4">
    <source>
        <dbReference type="Proteomes" id="UP001151518"/>
    </source>
</evidence>
<dbReference type="EMBL" id="JANBTW010000054">
    <property type="protein sequence ID" value="KAJ2674770.1"/>
    <property type="molecule type" value="Genomic_DNA"/>
</dbReference>
<dbReference type="GO" id="GO:0003676">
    <property type="term" value="F:nucleic acid binding"/>
    <property type="evidence" value="ECO:0007669"/>
    <property type="project" value="InterPro"/>
</dbReference>
<comment type="caution">
    <text evidence="3">The sequence shown here is derived from an EMBL/GenBank/DDBJ whole genome shotgun (WGS) entry which is preliminary data.</text>
</comment>
<dbReference type="InterPro" id="IPR036397">
    <property type="entry name" value="RNaseH_sf"/>
</dbReference>
<dbReference type="InterPro" id="IPR012337">
    <property type="entry name" value="RNaseH-like_sf"/>
</dbReference>
<organism evidence="3 4">
    <name type="scientific">Coemansia spiralis</name>
    <dbReference type="NCBI Taxonomy" id="417178"/>
    <lineage>
        <taxon>Eukaryota</taxon>
        <taxon>Fungi</taxon>
        <taxon>Fungi incertae sedis</taxon>
        <taxon>Zoopagomycota</taxon>
        <taxon>Kickxellomycotina</taxon>
        <taxon>Kickxellomycetes</taxon>
        <taxon>Kickxellales</taxon>
        <taxon>Kickxellaceae</taxon>
        <taxon>Coemansia</taxon>
    </lineage>
</organism>
<dbReference type="GO" id="GO:0006297">
    <property type="term" value="P:nucleotide-excision repair, DNA gap filling"/>
    <property type="evidence" value="ECO:0007669"/>
    <property type="project" value="TreeGrafter"/>
</dbReference>
<gene>
    <name evidence="3" type="ORF">GGI25_004233</name>
</gene>
<feature type="domain" description="DNA-directed DNA polymerase family B exonuclease" evidence="2">
    <location>
        <begin position="2"/>
        <end position="77"/>
    </location>
</feature>
<dbReference type="AlphaFoldDB" id="A0A9W8G4I7"/>
<dbReference type="GO" id="GO:0043625">
    <property type="term" value="C:delta DNA polymerase complex"/>
    <property type="evidence" value="ECO:0007669"/>
    <property type="project" value="TreeGrafter"/>
</dbReference>
<dbReference type="GO" id="GO:0045004">
    <property type="term" value="P:DNA replication proofreading"/>
    <property type="evidence" value="ECO:0007669"/>
    <property type="project" value="TreeGrafter"/>
</dbReference>
<dbReference type="GO" id="GO:0006287">
    <property type="term" value="P:base-excision repair, gap-filling"/>
    <property type="evidence" value="ECO:0007669"/>
    <property type="project" value="TreeGrafter"/>
</dbReference>
<evidence type="ECO:0000313" key="3">
    <source>
        <dbReference type="EMBL" id="KAJ2674770.1"/>
    </source>
</evidence>
<accession>A0A9W8G4I7</accession>